<dbReference type="InterPro" id="IPR000683">
    <property type="entry name" value="Gfo/Idh/MocA-like_OxRdtase_N"/>
</dbReference>
<evidence type="ECO:0000313" key="3">
    <source>
        <dbReference type="Proteomes" id="UP000739284"/>
    </source>
</evidence>
<accession>A0ABS6LD92</accession>
<dbReference type="Proteomes" id="UP000739284">
    <property type="component" value="Unassembled WGS sequence"/>
</dbReference>
<evidence type="ECO:0000313" key="2">
    <source>
        <dbReference type="EMBL" id="MBU9844835.1"/>
    </source>
</evidence>
<dbReference type="RefSeq" id="WP_217148637.1">
    <property type="nucleotide sequence ID" value="NZ_JAFMOY010000117.1"/>
</dbReference>
<name>A0ABS6LD92_9GAMM</name>
<reference evidence="2 3" key="1">
    <citation type="submission" date="2021-03" db="EMBL/GenBank/DDBJ databases">
        <title>Five novel Rahnella species.</title>
        <authorList>
            <person name="Brady C."/>
            <person name="Asselin J."/>
            <person name="Beer S."/>
            <person name="Bruberg M.B."/>
            <person name="Crampton B."/>
            <person name="Venter S."/>
            <person name="Arnold D."/>
            <person name="Denman S."/>
        </authorList>
    </citation>
    <scope>NUCLEOTIDE SEQUENCE [LARGE SCALE GENOMIC DNA]</scope>
    <source>
        <strain evidence="2 3">FRB 231</strain>
    </source>
</reference>
<organism evidence="2 3">
    <name type="scientific">Rahnella ecdela</name>
    <dbReference type="NCBI Taxonomy" id="2816250"/>
    <lineage>
        <taxon>Bacteria</taxon>
        <taxon>Pseudomonadati</taxon>
        <taxon>Pseudomonadota</taxon>
        <taxon>Gammaproteobacteria</taxon>
        <taxon>Enterobacterales</taxon>
        <taxon>Yersiniaceae</taxon>
        <taxon>Rahnella</taxon>
    </lineage>
</organism>
<comment type="caution">
    <text evidence="2">The sequence shown here is derived from an EMBL/GenBank/DDBJ whole genome shotgun (WGS) entry which is preliminary data.</text>
</comment>
<sequence>MNILIIGLGYAGNRFYSAFKLIAQADKINFAYVNRTKINHELPCYENIQDALDKFKPEIIVISTTDNQHVSVMKSLTQYNGFIICEKPLATPGDGWQVTCSDLKNISGFALDLVERYSFATITLKSMIIERKWSLVRANFIWGEKSYQRLPTDVRRNK</sequence>
<dbReference type="Pfam" id="PF01408">
    <property type="entry name" value="GFO_IDH_MocA"/>
    <property type="match status" value="1"/>
</dbReference>
<dbReference type="EMBL" id="JAFMOY010000117">
    <property type="protein sequence ID" value="MBU9844835.1"/>
    <property type="molecule type" value="Genomic_DNA"/>
</dbReference>
<evidence type="ECO:0000259" key="1">
    <source>
        <dbReference type="Pfam" id="PF01408"/>
    </source>
</evidence>
<keyword evidence="3" id="KW-1185">Reference proteome</keyword>
<feature type="domain" description="Gfo/Idh/MocA-like oxidoreductase N-terminal" evidence="1">
    <location>
        <begin position="1"/>
        <end position="94"/>
    </location>
</feature>
<protein>
    <submittedName>
        <fullName evidence="2">Gfo/Idh/MocA family oxidoreductase</fullName>
    </submittedName>
</protein>
<proteinExistence type="predicted"/>
<gene>
    <name evidence="2" type="ORF">J1784_07405</name>
</gene>